<dbReference type="PANTHER" id="PTHR13297:SF5">
    <property type="entry name" value="TBC1 DOMAIN FAMILY MEMBER 23"/>
    <property type="match status" value="1"/>
</dbReference>
<dbReference type="PROSITE" id="PS50020">
    <property type="entry name" value="WW_DOMAIN_2"/>
    <property type="match status" value="1"/>
</dbReference>
<dbReference type="PROSITE" id="PS50086">
    <property type="entry name" value="TBC_RABGAP"/>
    <property type="match status" value="1"/>
</dbReference>
<dbReference type="SUPFAM" id="SSF51045">
    <property type="entry name" value="WW domain"/>
    <property type="match status" value="1"/>
</dbReference>
<reference evidence="9 10" key="1">
    <citation type="submission" date="2018-08" db="EMBL/GenBank/DDBJ databases">
        <title>Aphanomyces genome sequencing and annotation.</title>
        <authorList>
            <person name="Minardi D."/>
            <person name="Oidtmann B."/>
            <person name="Van Der Giezen M."/>
            <person name="Studholme D.J."/>
        </authorList>
    </citation>
    <scope>NUCLEOTIDE SEQUENCE [LARGE SCALE GENOMIC DNA]</scope>
    <source>
        <strain evidence="9 10">Kv</strain>
    </source>
</reference>
<gene>
    <name evidence="9" type="ORF">DYB36_002462</name>
</gene>
<evidence type="ECO:0000313" key="10">
    <source>
        <dbReference type="Proteomes" id="UP000265427"/>
    </source>
</evidence>
<dbReference type="Proteomes" id="UP000265427">
    <property type="component" value="Unassembled WGS sequence"/>
</dbReference>
<feature type="domain" description="Rhodanese" evidence="8">
    <location>
        <begin position="1417"/>
        <end position="1536"/>
    </location>
</feature>
<sequence length="1681" mass="188002">MERKLLMRDDVPKHLLASMQLHVGDAATQSHGLQALYPLAFDAPHRVQLAACGSLPLCVSAMAAHPTVLPLQQHGCRFLQLMAFDDDCKVAILTHDGLPVVLAALDRFYKDKDLAISSSDLLYFLVADLDGDDDKMQGGIAPAIIHAVVRVMDLHGSDARIQSHGVAILNSLVANDAAKPLLCTDAVLDVVEQAIGFTDDATIDSIVLLFELFQDTTCQTLIVNNAPTTSRPIKAIGAKLATVTFSSDDTDSGERVAYIQRVLAGMESTIEARMTNTATQPSSSYGHGAVVTPLPPSLPPTRSLVESGENRQRHSIQLLSSPSKVHDQSVDLLSIATRDDEDKHFAVCDPKDELNSNCFTSKQRTGTLQSSLHVTASRAPSSAHIVAHVTSSPIASTSHVLDTPASSSLPPMSKVGLPFGAAPTIAARHDSNAVREVRTELEATRVALVDASKAIEYERAKVRKVIFNYKLMKRRLADQHKLLCVHNERSVADAEIHDTLLQRVRYLESALEDAHRSWSNERNMRVELENELSKGAVALATAQKALEDQRPPIVRERTVPEVRFLDAQRSVQQLTGDKLILEEAVKVAQELLYNCETNQFFLEAQVKQVRQQGMESLLMREEDVEIPKPSKYFTLASPTAKRTQAYSPTTSHADSQVSKELPSTLELNDQQAIEAFLHRAYKCLEACSEGSGVHFSILRRYLVDSGLASAPAMVSDVDVILNKVLAVAHENKLKARRRKDYEFSSCPQRPNFGKLRHRYFSRNLFCEAVTLVGAKKYPYLDNTTTMLREVILTFLSPYGTAIECRGGDVQLLVTSYDPFNFLKIMMEQLHRSYHSPVSTADNDQPQRKFANEPILQAMLEMVPVLQREQKPLKVNFAVDFEVIPAFLDRLAVKRLYKDILTFFKTFLAMYKGFPCPPDKKKYVAFYMTLGRLAVEIFKDKRDYDMPESQITGLLQWMDNSRGRGRIVRKGSAQAGIKFSNKLYAVNVMDELLFRDRTASEDGTSLEQLRLLALKKLLGRRLWQRWRIYDIGASMSDEDELKELLAQPNPRRDDVLELLQSKFLAIPERDSFVYRGIIWQVLLHVYDPQRQSSSADELENLSGRLASMPRDPLMCKEVDEACVTLQYVVGDLAQSGMETVLLWLLKAKSVPYTSGMAQALAPFFLLQLPLHTVYDCFYRYCALYLPHLVSGTFSLVDVDLPIELEHRQQLTLHLLAYHDPHLAQFLLQWTPTWIQRLVPVDYFYCNLYRRLPPSSFLYLLDQYLITNDMEFGLFVVLAIVSLHRDAILAQPSADGVKSTLAPLWALDRPDATAAVVLLATSLRRKTPSSYTHMWHVVPHSAFSQVSNDKAVDMTAWRKQESKTLTGRFYWYNDKTKVTQWEHPLAKHDAPPPLMCLVTDVAEIASVNLGQHPHHAKLRYFVVDCRGTRSSQDIKSGAIPSAYPLDPTVFDSPDLMLQTLETLRPLGSQVHVVLVGHGPVLPTAPTDEVAAHVREGVREDLAVLNRAALFFQKHGFRFVSALDGGYAAWHAFMRDASFTSVHELIGHEQLECRYCRVDAGTDPDAVTASTRKKPSMPRLMRRRLIKMPTLPSLGFGGARREDAKGDDRLSVSSTSSSNANRDSLKGRLSLGGRWSLLRSRNNMDASQSVVGFDGEEDLAGEPMEPRESWSDEEVEIALPTLSA</sequence>
<dbReference type="GO" id="GO:0005829">
    <property type="term" value="C:cytosol"/>
    <property type="evidence" value="ECO:0007669"/>
    <property type="project" value="GOC"/>
</dbReference>
<dbReference type="PROSITE" id="PS50206">
    <property type="entry name" value="RHODANESE_3"/>
    <property type="match status" value="1"/>
</dbReference>
<feature type="region of interest" description="Disordered" evidence="5">
    <location>
        <begin position="1588"/>
        <end position="1622"/>
    </location>
</feature>
<name>A0A397B7V8_APHAT</name>
<feature type="region of interest" description="Disordered" evidence="5">
    <location>
        <begin position="1643"/>
        <end position="1681"/>
    </location>
</feature>
<dbReference type="InterPro" id="IPR036020">
    <property type="entry name" value="WW_dom_sf"/>
</dbReference>
<dbReference type="Pfam" id="PF00566">
    <property type="entry name" value="RabGAP-TBC"/>
    <property type="match status" value="1"/>
</dbReference>
<evidence type="ECO:0000256" key="3">
    <source>
        <dbReference type="ARBA" id="ARBA00022473"/>
    </source>
</evidence>
<comment type="subcellular location">
    <subcellularLocation>
        <location evidence="1">Golgi apparatus</location>
        <location evidence="1">trans-Golgi network</location>
    </subcellularLocation>
</comment>
<dbReference type="SUPFAM" id="SSF47923">
    <property type="entry name" value="Ypt/Rab-GAP domain of gyp1p"/>
    <property type="match status" value="2"/>
</dbReference>
<dbReference type="InterPro" id="IPR001763">
    <property type="entry name" value="Rhodanese-like_dom"/>
</dbReference>
<feature type="domain" description="WW" evidence="6">
    <location>
        <begin position="1355"/>
        <end position="1384"/>
    </location>
</feature>
<dbReference type="GO" id="GO:0099041">
    <property type="term" value="P:vesicle tethering to Golgi"/>
    <property type="evidence" value="ECO:0007669"/>
    <property type="project" value="TreeGrafter"/>
</dbReference>
<feature type="compositionally biased region" description="Basic and acidic residues" evidence="5">
    <location>
        <begin position="1596"/>
        <end position="1607"/>
    </location>
</feature>
<organism evidence="9 10">
    <name type="scientific">Aphanomyces astaci</name>
    <name type="common">Crayfish plague agent</name>
    <dbReference type="NCBI Taxonomy" id="112090"/>
    <lineage>
        <taxon>Eukaryota</taxon>
        <taxon>Sar</taxon>
        <taxon>Stramenopiles</taxon>
        <taxon>Oomycota</taxon>
        <taxon>Saprolegniomycetes</taxon>
        <taxon>Saprolegniales</taxon>
        <taxon>Verrucalvaceae</taxon>
        <taxon>Aphanomyces</taxon>
    </lineage>
</organism>
<dbReference type="Gene3D" id="3.40.250.10">
    <property type="entry name" value="Rhodanese-like domain"/>
    <property type="match status" value="1"/>
</dbReference>
<dbReference type="InterPro" id="IPR036873">
    <property type="entry name" value="Rhodanese-like_dom_sf"/>
</dbReference>
<dbReference type="InterPro" id="IPR011989">
    <property type="entry name" value="ARM-like"/>
</dbReference>
<comment type="caution">
    <text evidence="9">The sequence shown here is derived from an EMBL/GenBank/DDBJ whole genome shotgun (WGS) entry which is preliminary data.</text>
</comment>
<evidence type="ECO:0000259" key="6">
    <source>
        <dbReference type="PROSITE" id="PS50020"/>
    </source>
</evidence>
<dbReference type="InterPro" id="IPR035969">
    <property type="entry name" value="Rab-GAP_TBC_sf"/>
</dbReference>
<dbReference type="PANTHER" id="PTHR13297">
    <property type="entry name" value="TBC1 DOMAIN FAMILY MEMBER 23-RELATED"/>
    <property type="match status" value="1"/>
</dbReference>
<keyword evidence="4" id="KW-0333">Golgi apparatus</keyword>
<dbReference type="Gene3D" id="2.20.70.10">
    <property type="match status" value="1"/>
</dbReference>
<evidence type="ECO:0000259" key="7">
    <source>
        <dbReference type="PROSITE" id="PS50086"/>
    </source>
</evidence>
<dbReference type="GO" id="GO:0042147">
    <property type="term" value="P:retrograde transport, endosome to Golgi"/>
    <property type="evidence" value="ECO:0007669"/>
    <property type="project" value="InterPro"/>
</dbReference>
<evidence type="ECO:0000256" key="1">
    <source>
        <dbReference type="ARBA" id="ARBA00004601"/>
    </source>
</evidence>
<evidence type="ECO:0000259" key="8">
    <source>
        <dbReference type="PROSITE" id="PS50206"/>
    </source>
</evidence>
<dbReference type="Gene3D" id="1.25.10.10">
    <property type="entry name" value="Leucine-rich Repeat Variant"/>
    <property type="match status" value="1"/>
</dbReference>
<dbReference type="InterPro" id="IPR001202">
    <property type="entry name" value="WW_dom"/>
</dbReference>
<dbReference type="Gene3D" id="1.10.472.80">
    <property type="entry name" value="Ypt/Rab-GAP domain of gyp1p, domain 3"/>
    <property type="match status" value="1"/>
</dbReference>
<evidence type="ECO:0000256" key="5">
    <source>
        <dbReference type="SAM" id="MobiDB-lite"/>
    </source>
</evidence>
<dbReference type="InterPro" id="IPR039755">
    <property type="entry name" value="TBC1D23"/>
</dbReference>
<evidence type="ECO:0000256" key="2">
    <source>
        <dbReference type="ARBA" id="ARBA00014207"/>
    </source>
</evidence>
<evidence type="ECO:0000256" key="4">
    <source>
        <dbReference type="ARBA" id="ARBA00023034"/>
    </source>
</evidence>
<evidence type="ECO:0000313" key="9">
    <source>
        <dbReference type="EMBL" id="RHY13733.1"/>
    </source>
</evidence>
<dbReference type="GO" id="GO:0005802">
    <property type="term" value="C:trans-Golgi network"/>
    <property type="evidence" value="ECO:0007669"/>
    <property type="project" value="TreeGrafter"/>
</dbReference>
<dbReference type="InterPro" id="IPR016024">
    <property type="entry name" value="ARM-type_fold"/>
</dbReference>
<protein>
    <recommendedName>
        <fullName evidence="2">TBC1 domain family member 23</fullName>
    </recommendedName>
</protein>
<accession>A0A397B7V8</accession>
<dbReference type="EMBL" id="QUSZ01004553">
    <property type="protein sequence ID" value="RHY13733.1"/>
    <property type="molecule type" value="Genomic_DNA"/>
</dbReference>
<dbReference type="SUPFAM" id="SSF52821">
    <property type="entry name" value="Rhodanese/Cell cycle control phosphatase"/>
    <property type="match status" value="1"/>
</dbReference>
<proteinExistence type="predicted"/>
<keyword evidence="3" id="KW-0217">Developmental protein</keyword>
<dbReference type="CDD" id="cd00201">
    <property type="entry name" value="WW"/>
    <property type="match status" value="1"/>
</dbReference>
<dbReference type="InterPro" id="IPR000195">
    <property type="entry name" value="Rab-GAP-TBC_dom"/>
</dbReference>
<feature type="domain" description="Rab-GAP TBC" evidence="7">
    <location>
        <begin position="1068"/>
        <end position="1266"/>
    </location>
</feature>
<dbReference type="VEuPathDB" id="FungiDB:H257_04330"/>
<dbReference type="SUPFAM" id="SSF48371">
    <property type="entry name" value="ARM repeat"/>
    <property type="match status" value="1"/>
</dbReference>
<dbReference type="VEuPathDB" id="FungiDB:H257_04331"/>